<evidence type="ECO:0000313" key="1">
    <source>
        <dbReference type="EMBL" id="KIM65610.1"/>
    </source>
</evidence>
<dbReference type="Proteomes" id="UP000053989">
    <property type="component" value="Unassembled WGS sequence"/>
</dbReference>
<name>A0A0C3DYK6_9AGAM</name>
<proteinExistence type="predicted"/>
<evidence type="ECO:0000313" key="2">
    <source>
        <dbReference type="Proteomes" id="UP000053989"/>
    </source>
</evidence>
<protein>
    <submittedName>
        <fullName evidence="1">Uncharacterized protein</fullName>
    </submittedName>
</protein>
<dbReference type="EMBL" id="KN822021">
    <property type="protein sequence ID" value="KIM65610.1"/>
    <property type="molecule type" value="Genomic_DNA"/>
</dbReference>
<dbReference type="AlphaFoldDB" id="A0A0C3DYK6"/>
<gene>
    <name evidence="1" type="ORF">SCLCIDRAFT_441126</name>
</gene>
<dbReference type="InParanoid" id="A0A0C3DYK6"/>
<dbReference type="HOGENOM" id="CLU_2334863_0_0_1"/>
<keyword evidence="2" id="KW-1185">Reference proteome</keyword>
<organism evidence="1 2">
    <name type="scientific">Scleroderma citrinum Foug A</name>
    <dbReference type="NCBI Taxonomy" id="1036808"/>
    <lineage>
        <taxon>Eukaryota</taxon>
        <taxon>Fungi</taxon>
        <taxon>Dikarya</taxon>
        <taxon>Basidiomycota</taxon>
        <taxon>Agaricomycotina</taxon>
        <taxon>Agaricomycetes</taxon>
        <taxon>Agaricomycetidae</taxon>
        <taxon>Boletales</taxon>
        <taxon>Sclerodermatineae</taxon>
        <taxon>Sclerodermataceae</taxon>
        <taxon>Scleroderma</taxon>
    </lineage>
</organism>
<sequence>MSLWGLICIVASGSLVEFFGWAFHGTTQGKFRTLGAAQIPGPSLSSSKSFHHPPYLRVHKLAPSINSYICLPAPKTFGRPPTIVGALAQSGPCKRETS</sequence>
<reference evidence="2" key="2">
    <citation type="submission" date="2015-01" db="EMBL/GenBank/DDBJ databases">
        <title>Evolutionary Origins and Diversification of the Mycorrhizal Mutualists.</title>
        <authorList>
            <consortium name="DOE Joint Genome Institute"/>
            <consortium name="Mycorrhizal Genomics Consortium"/>
            <person name="Kohler A."/>
            <person name="Kuo A."/>
            <person name="Nagy L.G."/>
            <person name="Floudas D."/>
            <person name="Copeland A."/>
            <person name="Barry K.W."/>
            <person name="Cichocki N."/>
            <person name="Veneault-Fourrey C."/>
            <person name="LaButti K."/>
            <person name="Lindquist E.A."/>
            <person name="Lipzen A."/>
            <person name="Lundell T."/>
            <person name="Morin E."/>
            <person name="Murat C."/>
            <person name="Riley R."/>
            <person name="Ohm R."/>
            <person name="Sun H."/>
            <person name="Tunlid A."/>
            <person name="Henrissat B."/>
            <person name="Grigoriev I.V."/>
            <person name="Hibbett D.S."/>
            <person name="Martin F."/>
        </authorList>
    </citation>
    <scope>NUCLEOTIDE SEQUENCE [LARGE SCALE GENOMIC DNA]</scope>
    <source>
        <strain evidence="2">Foug A</strain>
    </source>
</reference>
<accession>A0A0C3DYK6</accession>
<reference evidence="1 2" key="1">
    <citation type="submission" date="2014-04" db="EMBL/GenBank/DDBJ databases">
        <authorList>
            <consortium name="DOE Joint Genome Institute"/>
            <person name="Kuo A."/>
            <person name="Kohler A."/>
            <person name="Nagy L.G."/>
            <person name="Floudas D."/>
            <person name="Copeland A."/>
            <person name="Barry K.W."/>
            <person name="Cichocki N."/>
            <person name="Veneault-Fourrey C."/>
            <person name="LaButti K."/>
            <person name="Lindquist E.A."/>
            <person name="Lipzen A."/>
            <person name="Lundell T."/>
            <person name="Morin E."/>
            <person name="Murat C."/>
            <person name="Sun H."/>
            <person name="Tunlid A."/>
            <person name="Henrissat B."/>
            <person name="Grigoriev I.V."/>
            <person name="Hibbett D.S."/>
            <person name="Martin F."/>
            <person name="Nordberg H.P."/>
            <person name="Cantor M.N."/>
            <person name="Hua S.X."/>
        </authorList>
    </citation>
    <scope>NUCLEOTIDE SEQUENCE [LARGE SCALE GENOMIC DNA]</scope>
    <source>
        <strain evidence="1 2">Foug A</strain>
    </source>
</reference>